<keyword evidence="2" id="KW-0175">Coiled coil</keyword>
<dbReference type="GO" id="GO:0004803">
    <property type="term" value="F:transposase activity"/>
    <property type="evidence" value="ECO:0007669"/>
    <property type="project" value="InterPro"/>
</dbReference>
<organism evidence="4 5">
    <name type="scientific">Kangiella spongicola</name>
    <dbReference type="NCBI Taxonomy" id="796379"/>
    <lineage>
        <taxon>Bacteria</taxon>
        <taxon>Pseudomonadati</taxon>
        <taxon>Pseudomonadota</taxon>
        <taxon>Gammaproteobacteria</taxon>
        <taxon>Kangiellales</taxon>
        <taxon>Kangiellaceae</taxon>
        <taxon>Kangiella</taxon>
    </lineage>
</organism>
<sequence length="358" mass="41685">MKKRYSEEQIISAIKSHESGRKVDDICRELGISNGTFYNWRSKYAGLEVNEAKRLRELESENNKLKKLLAEKLLENEALKDVVFKKVVGPASKKSVINHLKTGFAVSERRSCQLVGLSRSGFRYQAKVKDEQRLRLRLKELASQYPRYGYLLLHNLLKAEGLVINKKRTYRLYTEEKLQVRTKKRKKLTRPRVVMDTPLKADERWSMDFVSDQLSNGRRFRVLNIVDDFSREMIGQLVSVSISGQQVARFLNELIEQRGKPKNLVCDNGPEFTSKAMFFWSEDSGVKLSFIQPGKPTQNAFVESLNGKFRDGCLNQHWFRSLEEAKKQIEQWRYHYNHERPHSSLNYMTPVAFAKQAA</sequence>
<dbReference type="InterPro" id="IPR036397">
    <property type="entry name" value="RNaseH_sf"/>
</dbReference>
<dbReference type="Pfam" id="PF01527">
    <property type="entry name" value="HTH_Tnp_1"/>
    <property type="match status" value="1"/>
</dbReference>
<protein>
    <submittedName>
        <fullName evidence="4">IS3 family transposase</fullName>
    </submittedName>
</protein>
<dbReference type="Gene3D" id="3.30.420.10">
    <property type="entry name" value="Ribonuclease H-like superfamily/Ribonuclease H"/>
    <property type="match status" value="1"/>
</dbReference>
<proteinExistence type="inferred from homology"/>
<dbReference type="InterPro" id="IPR025948">
    <property type="entry name" value="HTH-like_dom"/>
</dbReference>
<dbReference type="OrthoDB" id="9774685at2"/>
<evidence type="ECO:0000313" key="5">
    <source>
        <dbReference type="Proteomes" id="UP000247689"/>
    </source>
</evidence>
<dbReference type="InterPro" id="IPR012337">
    <property type="entry name" value="RNaseH-like_sf"/>
</dbReference>
<dbReference type="GO" id="GO:0015074">
    <property type="term" value="P:DNA integration"/>
    <property type="evidence" value="ECO:0007669"/>
    <property type="project" value="InterPro"/>
</dbReference>
<dbReference type="InterPro" id="IPR009057">
    <property type="entry name" value="Homeodomain-like_sf"/>
</dbReference>
<comment type="similarity">
    <text evidence="1">Belongs to the transposase 8 family.</text>
</comment>
<dbReference type="Proteomes" id="UP000247689">
    <property type="component" value="Unassembled WGS sequence"/>
</dbReference>
<reference evidence="4 5" key="1">
    <citation type="submission" date="2018-05" db="EMBL/GenBank/DDBJ databases">
        <title>Kangiella spongicola genome sequence.</title>
        <authorList>
            <person name="Maclea K.S."/>
            <person name="Goen A.E."/>
            <person name="Kelley C."/>
            <person name="Underriner A."/>
            <person name="Silverwood T."/>
            <person name="Trachtenberg A.M."/>
        </authorList>
    </citation>
    <scope>NUCLEOTIDE SEQUENCE [LARGE SCALE GENOMIC DNA]</scope>
    <source>
        <strain evidence="4 5">ATCC BAA-2076</strain>
    </source>
</reference>
<dbReference type="PANTHER" id="PTHR47515">
    <property type="entry name" value="LOW CALCIUM RESPONSE LOCUS PROTEIN T"/>
    <property type="match status" value="1"/>
</dbReference>
<dbReference type="RefSeq" id="WP_110201467.1">
    <property type="nucleotide sequence ID" value="NZ_QICH01000003.1"/>
</dbReference>
<dbReference type="Gene3D" id="1.10.10.60">
    <property type="entry name" value="Homeodomain-like"/>
    <property type="match status" value="1"/>
</dbReference>
<keyword evidence="5" id="KW-1185">Reference proteome</keyword>
<accession>A0A318D408</accession>
<feature type="coiled-coil region" evidence="2">
    <location>
        <begin position="48"/>
        <end position="82"/>
    </location>
</feature>
<dbReference type="AlphaFoldDB" id="A0A318D408"/>
<dbReference type="Pfam" id="PF13276">
    <property type="entry name" value="HTH_21"/>
    <property type="match status" value="1"/>
</dbReference>
<evidence type="ECO:0000259" key="3">
    <source>
        <dbReference type="PROSITE" id="PS50994"/>
    </source>
</evidence>
<evidence type="ECO:0000256" key="1">
    <source>
        <dbReference type="ARBA" id="ARBA00009964"/>
    </source>
</evidence>
<dbReference type="NCBIfam" id="NF033516">
    <property type="entry name" value="transpos_IS3"/>
    <property type="match status" value="1"/>
</dbReference>
<dbReference type="SUPFAM" id="SSF53098">
    <property type="entry name" value="Ribonuclease H-like"/>
    <property type="match status" value="1"/>
</dbReference>
<dbReference type="GO" id="GO:0003677">
    <property type="term" value="F:DNA binding"/>
    <property type="evidence" value="ECO:0007669"/>
    <property type="project" value="InterPro"/>
</dbReference>
<dbReference type="EMBL" id="QICH01000003">
    <property type="protein sequence ID" value="PXF62558.1"/>
    <property type="molecule type" value="Genomic_DNA"/>
</dbReference>
<dbReference type="Pfam" id="PF13683">
    <property type="entry name" value="rve_3"/>
    <property type="match status" value="1"/>
</dbReference>
<dbReference type="GO" id="GO:0006313">
    <property type="term" value="P:DNA transposition"/>
    <property type="evidence" value="ECO:0007669"/>
    <property type="project" value="InterPro"/>
</dbReference>
<dbReference type="PROSITE" id="PS50994">
    <property type="entry name" value="INTEGRASE"/>
    <property type="match status" value="1"/>
</dbReference>
<dbReference type="SUPFAM" id="SSF46689">
    <property type="entry name" value="Homeodomain-like"/>
    <property type="match status" value="1"/>
</dbReference>
<dbReference type="PANTHER" id="PTHR47515:SF1">
    <property type="entry name" value="BLR2054 PROTEIN"/>
    <property type="match status" value="1"/>
</dbReference>
<evidence type="ECO:0000313" key="4">
    <source>
        <dbReference type="EMBL" id="PXF62558.1"/>
    </source>
</evidence>
<dbReference type="InterPro" id="IPR001584">
    <property type="entry name" value="Integrase_cat-core"/>
</dbReference>
<dbReference type="InterPro" id="IPR048020">
    <property type="entry name" value="Transpos_IS3"/>
</dbReference>
<dbReference type="InterPro" id="IPR002514">
    <property type="entry name" value="Transposase_8"/>
</dbReference>
<comment type="caution">
    <text evidence="4">The sequence shown here is derived from an EMBL/GenBank/DDBJ whole genome shotgun (WGS) entry which is preliminary data.</text>
</comment>
<name>A0A318D408_9GAMM</name>
<feature type="domain" description="Integrase catalytic" evidence="3">
    <location>
        <begin position="194"/>
        <end position="358"/>
    </location>
</feature>
<evidence type="ECO:0000256" key="2">
    <source>
        <dbReference type="SAM" id="Coils"/>
    </source>
</evidence>
<gene>
    <name evidence="4" type="ORF">DL796_09460</name>
</gene>